<dbReference type="PROSITE" id="PS50222">
    <property type="entry name" value="EF_HAND_2"/>
    <property type="match status" value="1"/>
</dbReference>
<name>A0A4D9D3I0_9STRA</name>
<dbReference type="EMBL" id="SDOX01000017">
    <property type="protein sequence ID" value="TFJ84937.1"/>
    <property type="molecule type" value="Genomic_DNA"/>
</dbReference>
<keyword evidence="5" id="KW-0653">Protein transport</keyword>
<feature type="region of interest" description="Disordered" evidence="8">
    <location>
        <begin position="832"/>
        <end position="855"/>
    </location>
</feature>
<feature type="domain" description="EF-hand" evidence="9">
    <location>
        <begin position="722"/>
        <end position="757"/>
    </location>
</feature>
<dbReference type="GO" id="GO:0006891">
    <property type="term" value="P:intra-Golgi vesicle-mediated transport"/>
    <property type="evidence" value="ECO:0007669"/>
    <property type="project" value="InterPro"/>
</dbReference>
<comment type="subcellular location">
    <subcellularLocation>
        <location evidence="1">Golgi apparatus membrane</location>
        <topology evidence="1">Peripheral membrane protein</topology>
    </subcellularLocation>
</comment>
<evidence type="ECO:0000256" key="8">
    <source>
        <dbReference type="SAM" id="MobiDB-lite"/>
    </source>
</evidence>
<dbReference type="Proteomes" id="UP000355283">
    <property type="component" value="Unassembled WGS sequence"/>
</dbReference>
<reference evidence="10 11" key="1">
    <citation type="submission" date="2019-01" db="EMBL/GenBank/DDBJ databases">
        <title>Nuclear Genome Assembly of the Microalgal Biofuel strain Nannochloropsis salina CCMP1776.</title>
        <authorList>
            <person name="Hovde B."/>
        </authorList>
    </citation>
    <scope>NUCLEOTIDE SEQUENCE [LARGE SCALE GENOMIC DNA]</scope>
    <source>
        <strain evidence="10 11">CCMP1776</strain>
    </source>
</reference>
<keyword evidence="4" id="KW-0813">Transport</keyword>
<keyword evidence="6" id="KW-0333">Golgi apparatus</keyword>
<organism evidence="10 11">
    <name type="scientific">Nannochloropsis salina CCMP1776</name>
    <dbReference type="NCBI Taxonomy" id="1027361"/>
    <lineage>
        <taxon>Eukaryota</taxon>
        <taxon>Sar</taxon>
        <taxon>Stramenopiles</taxon>
        <taxon>Ochrophyta</taxon>
        <taxon>Eustigmatophyceae</taxon>
        <taxon>Eustigmatales</taxon>
        <taxon>Monodopsidaceae</taxon>
        <taxon>Microchloropsis</taxon>
        <taxon>Microchloropsis salina</taxon>
    </lineage>
</organism>
<feature type="compositionally biased region" description="Basic and acidic residues" evidence="8">
    <location>
        <begin position="445"/>
        <end position="455"/>
    </location>
</feature>
<feature type="region of interest" description="Disordered" evidence="8">
    <location>
        <begin position="907"/>
        <end position="951"/>
    </location>
</feature>
<feature type="compositionally biased region" description="Basic and acidic residues" evidence="8">
    <location>
        <begin position="837"/>
        <end position="855"/>
    </location>
</feature>
<feature type="region of interest" description="Disordered" evidence="8">
    <location>
        <begin position="385"/>
        <end position="404"/>
    </location>
</feature>
<accession>A0A4D9D3I0</accession>
<sequence>MEAIEESLGGELTVERVRREMKTLSEGIQAKQTEIQLIVGSRYHELIESADAVLDMCKSCNNLQHILTTEVPPVVADLLQEKRLHSHLRPWREVAAAGIAQQQERQQQPGAFPLTREDVVFMLHAPTRLWEAMDAGRYLAAASTWTMAKDIADKIAEQAASAASANTSNPVLSSGNDSTRDEGEGRVQKWTATQRQVQLVIGNQWACLKDLKSSIISGAHALLADQNVLDVHQHGLALVALARLDDAIASGARETGLVTLFLERRGQWLEALSGEGGGVHGEDKETLSGHVLSKLTRAVQALKRTVLDAYTLFIVGEESGAGEEDQALRDLRRAGRIVAEATTAWLGDWLVKVHSQAHRSLKTLKSSSDLARVRQALWQETHASLVGPGLGEDGQREQSGRSPKDVRLWREACRTVVHPESLRQALSKANLPCCWVSTPSLDGATEEKGGSEPGERASNAHASAHRSRASVLSHVAVVGANDGLDVWASLFSTSFAAMLEDLFQASMTSLYQTLVGEFERILSVVSPSPSSPSSLGQDRRFTAIEMAWAADHLYCCLMKGLRQIHRHARELVQDGDEAAAAALGCSLQAQTLSLLSRLSSFSRSWLQEWDGRCPLSSPSTLNQQSIHQDALSPSSLPSSSSLTFPSCPPDMDAVLILARFAWRLLTTAPRTLLSPISPVGSPIPDPLDASVDSSVCKNSGSRMNVKESRKRGGGASGKVRSIDMVQLESAFTIADSRGEGELTPAELQECLDTLGLSQASSSPPSSYPPSSATFAEVALLCYAALDEDQPANPATAYLQNAFGRTFALGLRAWARHTVESLGERVLGEGGQGLGLEGADRRNGRMESRDMDSVRSRRPGWEERVLVQEDEEGRSLEDRIWIPTTPSPPLSVFCFSLAAELGRVAQGQDGIKGKSGEGELGGREEDNSEACRLEEQAQHGQGDGTSGHSLSRSSFNPSLVTLLECFRRALVQEARRKLEIMYTIAGNAGGKSGLEMKNMVEDDVLQAVFDVNFLRYWFEHECGEISAVSSPSSPTFLNMGAEGTNWLGRTLRTLNDAMDPVNFEAFDPLVKEGVLSYSQGCALIMSHLCSRPGAHARRAMDVGSDVGRTTSLSMSRRSSIEKMLKNDKNVAGYSAQVLPLVPAVPRFTLLPVMVEVSTPTAALLSPARVNGKVEPEKENRRSSFTFSDIMDVGGVGVGPNGIGRGKVGAGASAAASVVGSAASNVLSSLFGGGRRGQGIS</sequence>
<dbReference type="OrthoDB" id="46189at2759"/>
<evidence type="ECO:0000256" key="3">
    <source>
        <dbReference type="ARBA" id="ARBA00020978"/>
    </source>
</evidence>
<dbReference type="InterPro" id="IPR033370">
    <property type="entry name" value="COG1"/>
</dbReference>
<dbReference type="GO" id="GO:0017119">
    <property type="term" value="C:Golgi transport complex"/>
    <property type="evidence" value="ECO:0007669"/>
    <property type="project" value="InterPro"/>
</dbReference>
<feature type="region of interest" description="Disordered" evidence="8">
    <location>
        <begin position="443"/>
        <end position="463"/>
    </location>
</feature>
<protein>
    <recommendedName>
        <fullName evidence="3">Conserved oligomeric Golgi complex subunit 1</fullName>
    </recommendedName>
</protein>
<evidence type="ECO:0000259" key="9">
    <source>
        <dbReference type="PROSITE" id="PS50222"/>
    </source>
</evidence>
<feature type="region of interest" description="Disordered" evidence="8">
    <location>
        <begin position="163"/>
        <end position="187"/>
    </location>
</feature>
<dbReference type="InterPro" id="IPR002048">
    <property type="entry name" value="EF_hand_dom"/>
</dbReference>
<dbReference type="Pfam" id="PF08700">
    <property type="entry name" value="VPS51_Exo84_N"/>
    <property type="match status" value="1"/>
</dbReference>
<evidence type="ECO:0000256" key="7">
    <source>
        <dbReference type="ARBA" id="ARBA00023136"/>
    </source>
</evidence>
<keyword evidence="7" id="KW-0472">Membrane</keyword>
<evidence type="ECO:0000313" key="11">
    <source>
        <dbReference type="Proteomes" id="UP000355283"/>
    </source>
</evidence>
<keyword evidence="11" id="KW-1185">Reference proteome</keyword>
<feature type="compositionally biased region" description="Basic and acidic residues" evidence="8">
    <location>
        <begin position="910"/>
        <end position="936"/>
    </location>
</feature>
<evidence type="ECO:0000256" key="5">
    <source>
        <dbReference type="ARBA" id="ARBA00022927"/>
    </source>
</evidence>
<evidence type="ECO:0000256" key="1">
    <source>
        <dbReference type="ARBA" id="ARBA00004395"/>
    </source>
</evidence>
<evidence type="ECO:0000256" key="4">
    <source>
        <dbReference type="ARBA" id="ARBA00022448"/>
    </source>
</evidence>
<evidence type="ECO:0000256" key="2">
    <source>
        <dbReference type="ARBA" id="ARBA00006653"/>
    </source>
</evidence>
<proteinExistence type="inferred from homology"/>
<feature type="compositionally biased region" description="Basic and acidic residues" evidence="8">
    <location>
        <begin position="393"/>
        <end position="404"/>
    </location>
</feature>
<comment type="similarity">
    <text evidence="2">Belongs to the COG1 family.</text>
</comment>
<dbReference type="PANTHER" id="PTHR31658:SF0">
    <property type="entry name" value="CONSERVED OLIGOMERIC GOLGI COMPLEX SUBUNIT 1"/>
    <property type="match status" value="1"/>
</dbReference>
<gene>
    <name evidence="10" type="ORF">NSK_003966</name>
</gene>
<dbReference type="AlphaFoldDB" id="A0A4D9D3I0"/>
<dbReference type="GO" id="GO:0015031">
    <property type="term" value="P:protein transport"/>
    <property type="evidence" value="ECO:0007669"/>
    <property type="project" value="UniProtKB-KW"/>
</dbReference>
<dbReference type="GO" id="GO:0000139">
    <property type="term" value="C:Golgi membrane"/>
    <property type="evidence" value="ECO:0007669"/>
    <property type="project" value="UniProtKB-SubCell"/>
</dbReference>
<feature type="compositionally biased region" description="Basic and acidic residues" evidence="8">
    <location>
        <begin position="178"/>
        <end position="187"/>
    </location>
</feature>
<feature type="compositionally biased region" description="Polar residues" evidence="8">
    <location>
        <begin position="166"/>
        <end position="177"/>
    </location>
</feature>
<dbReference type="GO" id="GO:0005509">
    <property type="term" value="F:calcium ion binding"/>
    <property type="evidence" value="ECO:0007669"/>
    <property type="project" value="InterPro"/>
</dbReference>
<feature type="region of interest" description="Disordered" evidence="8">
    <location>
        <begin position="698"/>
        <end position="717"/>
    </location>
</feature>
<evidence type="ECO:0000256" key="6">
    <source>
        <dbReference type="ARBA" id="ARBA00023034"/>
    </source>
</evidence>
<comment type="caution">
    <text evidence="10">The sequence shown here is derived from an EMBL/GenBank/DDBJ whole genome shotgun (WGS) entry which is preliminary data.</text>
</comment>
<evidence type="ECO:0000313" key="10">
    <source>
        <dbReference type="EMBL" id="TFJ84937.1"/>
    </source>
</evidence>
<dbReference type="PANTHER" id="PTHR31658">
    <property type="entry name" value="CONSERVED OLIGOMERIC GOLGI COMPLEX SUBUNIT 1"/>
    <property type="match status" value="1"/>
</dbReference>